<dbReference type="EMBL" id="JBHUHZ010000001">
    <property type="protein sequence ID" value="MFD2162626.1"/>
    <property type="molecule type" value="Genomic_DNA"/>
</dbReference>
<evidence type="ECO:0000313" key="8">
    <source>
        <dbReference type="Proteomes" id="UP001597387"/>
    </source>
</evidence>
<dbReference type="GO" id="GO:0004140">
    <property type="term" value="F:dephospho-CoA kinase activity"/>
    <property type="evidence" value="ECO:0007669"/>
    <property type="project" value="UniProtKB-EC"/>
</dbReference>
<dbReference type="CDD" id="cd02022">
    <property type="entry name" value="DPCK"/>
    <property type="match status" value="1"/>
</dbReference>
<dbReference type="Proteomes" id="UP001597387">
    <property type="component" value="Unassembled WGS sequence"/>
</dbReference>
<comment type="function">
    <text evidence="5">Catalyzes the phosphorylation of the 3'-hydroxyl group of dephosphocoenzyme A to form coenzyme A.</text>
</comment>
<dbReference type="HAMAP" id="MF_00376">
    <property type="entry name" value="Dephospho_CoA_kinase"/>
    <property type="match status" value="1"/>
</dbReference>
<reference evidence="8" key="1">
    <citation type="journal article" date="2019" name="Int. J. Syst. Evol. Microbiol.">
        <title>The Global Catalogue of Microorganisms (GCM) 10K type strain sequencing project: providing services to taxonomists for standard genome sequencing and annotation.</title>
        <authorList>
            <consortium name="The Broad Institute Genomics Platform"/>
            <consortium name="The Broad Institute Genome Sequencing Center for Infectious Disease"/>
            <person name="Wu L."/>
            <person name="Ma J."/>
        </authorList>
    </citation>
    <scope>NUCLEOTIDE SEQUENCE [LARGE SCALE GENOMIC DNA]</scope>
    <source>
        <strain evidence="8">KCTC 42217</strain>
    </source>
</reference>
<dbReference type="InterPro" id="IPR027417">
    <property type="entry name" value="P-loop_NTPase"/>
</dbReference>
<keyword evidence="8" id="KW-1185">Reference proteome</keyword>
<proteinExistence type="inferred from homology"/>
<evidence type="ECO:0000256" key="1">
    <source>
        <dbReference type="ARBA" id="ARBA00009018"/>
    </source>
</evidence>
<dbReference type="PANTHER" id="PTHR10695">
    <property type="entry name" value="DEPHOSPHO-COA KINASE-RELATED"/>
    <property type="match status" value="1"/>
</dbReference>
<comment type="subcellular location">
    <subcellularLocation>
        <location evidence="5">Cytoplasm</location>
    </subcellularLocation>
</comment>
<keyword evidence="5 7" id="KW-0418">Kinase</keyword>
<organism evidence="7 8">
    <name type="scientific">Paradesertivirga mongoliensis</name>
    <dbReference type="NCBI Taxonomy" id="2100740"/>
    <lineage>
        <taxon>Bacteria</taxon>
        <taxon>Pseudomonadati</taxon>
        <taxon>Bacteroidota</taxon>
        <taxon>Sphingobacteriia</taxon>
        <taxon>Sphingobacteriales</taxon>
        <taxon>Sphingobacteriaceae</taxon>
        <taxon>Paradesertivirga</taxon>
    </lineage>
</organism>
<keyword evidence="5 7" id="KW-0808">Transferase</keyword>
<dbReference type="PROSITE" id="PS51219">
    <property type="entry name" value="DPCK"/>
    <property type="match status" value="1"/>
</dbReference>
<evidence type="ECO:0000256" key="6">
    <source>
        <dbReference type="NCBIfam" id="TIGR00152"/>
    </source>
</evidence>
<dbReference type="InterPro" id="IPR001977">
    <property type="entry name" value="Depp_CoAkinase"/>
</dbReference>
<dbReference type="RefSeq" id="WP_255903235.1">
    <property type="nucleotide sequence ID" value="NZ_JAFMZO010000003.1"/>
</dbReference>
<comment type="similarity">
    <text evidence="1 5">Belongs to the CoaE family.</text>
</comment>
<dbReference type="Gene3D" id="3.40.50.300">
    <property type="entry name" value="P-loop containing nucleotide triphosphate hydrolases"/>
    <property type="match status" value="1"/>
</dbReference>
<feature type="binding site" evidence="5">
    <location>
        <begin position="11"/>
        <end position="16"/>
    </location>
    <ligand>
        <name>ATP</name>
        <dbReference type="ChEBI" id="CHEBI:30616"/>
    </ligand>
</feature>
<evidence type="ECO:0000256" key="4">
    <source>
        <dbReference type="ARBA" id="ARBA00022993"/>
    </source>
</evidence>
<comment type="pathway">
    <text evidence="5">Cofactor biosynthesis; coenzyme A biosynthesis; CoA from (R)-pantothenate: step 5/5.</text>
</comment>
<comment type="caution">
    <text evidence="7">The sequence shown here is derived from an EMBL/GenBank/DDBJ whole genome shotgun (WGS) entry which is preliminary data.</text>
</comment>
<evidence type="ECO:0000313" key="7">
    <source>
        <dbReference type="EMBL" id="MFD2162626.1"/>
    </source>
</evidence>
<comment type="catalytic activity">
    <reaction evidence="5">
        <text>3'-dephospho-CoA + ATP = ADP + CoA + H(+)</text>
        <dbReference type="Rhea" id="RHEA:18245"/>
        <dbReference type="ChEBI" id="CHEBI:15378"/>
        <dbReference type="ChEBI" id="CHEBI:30616"/>
        <dbReference type="ChEBI" id="CHEBI:57287"/>
        <dbReference type="ChEBI" id="CHEBI:57328"/>
        <dbReference type="ChEBI" id="CHEBI:456216"/>
        <dbReference type="EC" id="2.7.1.24"/>
    </reaction>
</comment>
<keyword evidence="2 5" id="KW-0547">Nucleotide-binding</keyword>
<dbReference type="NCBIfam" id="TIGR00152">
    <property type="entry name" value="dephospho-CoA kinase"/>
    <property type="match status" value="1"/>
</dbReference>
<evidence type="ECO:0000256" key="5">
    <source>
        <dbReference type="HAMAP-Rule" id="MF_00376"/>
    </source>
</evidence>
<dbReference type="EC" id="2.7.1.24" evidence="5 6"/>
<keyword evidence="4 5" id="KW-0173">Coenzyme A biosynthesis</keyword>
<evidence type="ECO:0000256" key="3">
    <source>
        <dbReference type="ARBA" id="ARBA00022840"/>
    </source>
</evidence>
<dbReference type="SUPFAM" id="SSF52540">
    <property type="entry name" value="P-loop containing nucleoside triphosphate hydrolases"/>
    <property type="match status" value="1"/>
</dbReference>
<evidence type="ECO:0000256" key="2">
    <source>
        <dbReference type="ARBA" id="ARBA00022741"/>
    </source>
</evidence>
<dbReference type="PANTHER" id="PTHR10695:SF46">
    <property type="entry name" value="BIFUNCTIONAL COENZYME A SYNTHASE-RELATED"/>
    <property type="match status" value="1"/>
</dbReference>
<accession>A0ABW4ZLA5</accession>
<keyword evidence="5" id="KW-0963">Cytoplasm</keyword>
<dbReference type="Pfam" id="PF01121">
    <property type="entry name" value="CoaE"/>
    <property type="match status" value="1"/>
</dbReference>
<protein>
    <recommendedName>
        <fullName evidence="5 6">Dephospho-CoA kinase</fullName>
        <ecNumber evidence="5 6">2.7.1.24</ecNumber>
    </recommendedName>
    <alternativeName>
        <fullName evidence="5">Dephosphocoenzyme A kinase</fullName>
    </alternativeName>
</protein>
<keyword evidence="3 5" id="KW-0067">ATP-binding</keyword>
<sequence length="200" mass="22635">MLKIGITGGIGSGKTTVCKFFELQRIPVFYADQQAKSIMHTDGLLVDQISREFGADIYFSNGELNRSKLGALVFNDEEKLKKLNSIVHPAVFRAFDNWLNQQKNAPYVLKEAALLFESGSYKDCDFNLLITSPHNLKISRIMQRDSVSEGEVLKRMNKQLSDAEKAPLSDFTINNDEKQLLIPQMLDLHNHFINLSLSVK</sequence>
<gene>
    <name evidence="5 7" type="primary">coaE</name>
    <name evidence="7" type="ORF">ACFSJU_09510</name>
</gene>
<name>A0ABW4ZLA5_9SPHI</name>